<keyword evidence="1" id="KW-0732">Signal</keyword>
<proteinExistence type="predicted"/>
<dbReference type="AlphaFoldDB" id="A0A6M0S8F8"/>
<comment type="caution">
    <text evidence="2">The sequence shown here is derived from an EMBL/GenBank/DDBJ whole genome shotgun (WGS) entry which is preliminary data.</text>
</comment>
<dbReference type="Proteomes" id="UP000473574">
    <property type="component" value="Unassembled WGS sequence"/>
</dbReference>
<protein>
    <submittedName>
        <fullName evidence="2">Uncharacterized protein</fullName>
    </submittedName>
</protein>
<feature type="signal peptide" evidence="1">
    <location>
        <begin position="1"/>
        <end position="28"/>
    </location>
</feature>
<evidence type="ECO:0000313" key="2">
    <source>
        <dbReference type="EMBL" id="NEZ64241.1"/>
    </source>
</evidence>
<sequence length="182" mass="19747">MLPITIERILHAIALTSLVSSFAPVAVAQPSTNLVDAVPEEIALDLRSPDVRNGTYLFSSDPQPTSSDSLADSSESVTVEYMVLQLEENQVVGGFYQPLSEYSCFTGTVHGESLDLWVSPPGTTEVYPYSILTQLQPTIAGHPEATGLAPYELELRDAHRLSTLDQVSQNVLNACLIELSVR</sequence>
<dbReference type="RefSeq" id="WP_163664364.1">
    <property type="nucleotide sequence ID" value="NZ_QZCE01000002.1"/>
</dbReference>
<dbReference type="EMBL" id="QZCE01000002">
    <property type="protein sequence ID" value="NEZ64241.1"/>
    <property type="molecule type" value="Genomic_DNA"/>
</dbReference>
<organism evidence="2 3">
    <name type="scientific">Adonisia turfae CCMR0082</name>
    <dbReference type="NCBI Taxonomy" id="2304604"/>
    <lineage>
        <taxon>Bacteria</taxon>
        <taxon>Bacillati</taxon>
        <taxon>Cyanobacteriota</taxon>
        <taxon>Adonisia</taxon>
        <taxon>Adonisia turfae</taxon>
    </lineage>
</organism>
<gene>
    <name evidence="2" type="ORF">D0962_15825</name>
</gene>
<reference evidence="2 3" key="1">
    <citation type="journal article" date="2020" name="Microb. Ecol.">
        <title>Ecogenomics of the Marine Benthic Filamentous Cyanobacterium Adonisia.</title>
        <authorList>
            <person name="Walter J.M."/>
            <person name="Coutinho F.H."/>
            <person name="Leomil L."/>
            <person name="Hargreaves P.I."/>
            <person name="Campeao M.E."/>
            <person name="Vieira V.V."/>
            <person name="Silva B.S."/>
            <person name="Fistarol G.O."/>
            <person name="Salomon P.S."/>
            <person name="Sawabe T."/>
            <person name="Mino S."/>
            <person name="Hosokawa M."/>
            <person name="Miyashita H."/>
            <person name="Maruyama F."/>
            <person name="van Verk M.C."/>
            <person name="Dutilh B.E."/>
            <person name="Thompson C.C."/>
            <person name="Thompson F.L."/>
        </authorList>
    </citation>
    <scope>NUCLEOTIDE SEQUENCE [LARGE SCALE GENOMIC DNA]</scope>
    <source>
        <strain evidence="2 3">CCMR0082</strain>
    </source>
</reference>
<name>A0A6M0S8F8_9CYAN</name>
<accession>A0A6M0S8F8</accession>
<evidence type="ECO:0000256" key="1">
    <source>
        <dbReference type="SAM" id="SignalP"/>
    </source>
</evidence>
<feature type="chain" id="PRO_5026680348" evidence="1">
    <location>
        <begin position="29"/>
        <end position="182"/>
    </location>
</feature>
<evidence type="ECO:0000313" key="3">
    <source>
        <dbReference type="Proteomes" id="UP000473574"/>
    </source>
</evidence>